<evidence type="ECO:0000256" key="8">
    <source>
        <dbReference type="ARBA" id="ARBA00023033"/>
    </source>
</evidence>
<sequence>MDLILLLLSTAVALSIATFYRRRSYAANPRRLPLPPGPKPELFIGNVRQMPRKQRWLKFAEWKKTYGDIVHAQAFGQHLVILNSYQLASQLLGPRALYSDRPQFQFLGELMGWGRMVSLIQYGDVWKRYRKLIHPAMNKTAVRQYWPAQQKEARVLLQTLIDRPEDFMKEIRSMIGKVVMSTVYGINVESPENEYIVMAEAALETVAHVSGIGNSLLNMFPILKYTPTWFPWSQFKRNALKWRVIAEKMVEMPFADVKRKMATGKALPSFTAACLESGDAPDEIIKWTAGTMYAAGSDTTVASLTSFILAMVLYPEVQKRAQAEIDRVVGKDRLPTFEDRAEMPYMDCVVKEILRWKVVSPLAIPHRAMEVDYFQDYWIPKGTSVIPNVWAMSQDETMYKDPERFWPERFEGEAGKNIVDPHSFVFGFGRRVCTGSHFADANIFIVAASILAAFNISKPLDENGNEVDPVVSFSTGMVTHADPFKCTIKPRSATAISLIQAEG</sequence>
<reference evidence="12" key="1">
    <citation type="journal article" date="2014" name="Proc. Natl. Acad. Sci. U.S.A.">
        <title>Extensive sampling of basidiomycete genomes demonstrates inadequacy of the white-rot/brown-rot paradigm for wood decay fungi.</title>
        <authorList>
            <person name="Riley R."/>
            <person name="Salamov A.A."/>
            <person name="Brown D.W."/>
            <person name="Nagy L.G."/>
            <person name="Floudas D."/>
            <person name="Held B.W."/>
            <person name="Levasseur A."/>
            <person name="Lombard V."/>
            <person name="Morin E."/>
            <person name="Otillar R."/>
            <person name="Lindquist E.A."/>
            <person name="Sun H."/>
            <person name="LaButti K.M."/>
            <person name="Schmutz J."/>
            <person name="Jabbour D."/>
            <person name="Luo H."/>
            <person name="Baker S.E."/>
            <person name="Pisabarro A.G."/>
            <person name="Walton J.D."/>
            <person name="Blanchette R.A."/>
            <person name="Henrissat B."/>
            <person name="Martin F."/>
            <person name="Cullen D."/>
            <person name="Hibbett D.S."/>
            <person name="Grigoriev I.V."/>
        </authorList>
    </citation>
    <scope>NUCLEOTIDE SEQUENCE [LARGE SCALE GENOMIC DNA]</scope>
    <source>
        <strain evidence="12">FD-172 SS1</strain>
    </source>
</reference>
<feature type="signal peptide" evidence="10">
    <location>
        <begin position="1"/>
        <end position="17"/>
    </location>
</feature>
<dbReference type="GO" id="GO:0005506">
    <property type="term" value="F:iron ion binding"/>
    <property type="evidence" value="ECO:0007669"/>
    <property type="project" value="InterPro"/>
</dbReference>
<comment type="cofactor">
    <cofactor evidence="1 9">
        <name>heme</name>
        <dbReference type="ChEBI" id="CHEBI:30413"/>
    </cofactor>
</comment>
<dbReference type="OrthoDB" id="2789670at2759"/>
<dbReference type="CDD" id="cd11065">
    <property type="entry name" value="CYP64-like"/>
    <property type="match status" value="1"/>
</dbReference>
<evidence type="ECO:0000313" key="11">
    <source>
        <dbReference type="EMBL" id="KDQ07018.1"/>
    </source>
</evidence>
<evidence type="ECO:0000256" key="3">
    <source>
        <dbReference type="ARBA" id="ARBA00010617"/>
    </source>
</evidence>
<evidence type="ECO:0000256" key="10">
    <source>
        <dbReference type="SAM" id="SignalP"/>
    </source>
</evidence>
<evidence type="ECO:0000256" key="5">
    <source>
        <dbReference type="ARBA" id="ARBA00022723"/>
    </source>
</evidence>
<feature type="binding site" description="axial binding residue" evidence="9">
    <location>
        <position position="433"/>
    </location>
    <ligand>
        <name>heme</name>
        <dbReference type="ChEBI" id="CHEBI:30413"/>
    </ligand>
    <ligandPart>
        <name>Fe</name>
        <dbReference type="ChEBI" id="CHEBI:18248"/>
    </ligandPart>
</feature>
<name>A0A067LUL4_BOTB1</name>
<dbReference type="PANTHER" id="PTHR46300:SF7">
    <property type="entry name" value="P450, PUTATIVE (EUROFUNG)-RELATED"/>
    <property type="match status" value="1"/>
</dbReference>
<protein>
    <recommendedName>
        <fullName evidence="13">Cytochrome P450</fullName>
    </recommendedName>
</protein>
<dbReference type="Proteomes" id="UP000027195">
    <property type="component" value="Unassembled WGS sequence"/>
</dbReference>
<dbReference type="PRINTS" id="PR00385">
    <property type="entry name" value="P450"/>
</dbReference>
<evidence type="ECO:0000313" key="12">
    <source>
        <dbReference type="Proteomes" id="UP000027195"/>
    </source>
</evidence>
<dbReference type="PRINTS" id="PR00463">
    <property type="entry name" value="EP450I"/>
</dbReference>
<dbReference type="Pfam" id="PF00067">
    <property type="entry name" value="p450"/>
    <property type="match status" value="1"/>
</dbReference>
<dbReference type="InterPro" id="IPR001128">
    <property type="entry name" value="Cyt_P450"/>
</dbReference>
<comment type="pathway">
    <text evidence="2">Secondary metabolite biosynthesis.</text>
</comment>
<dbReference type="InterPro" id="IPR036396">
    <property type="entry name" value="Cyt_P450_sf"/>
</dbReference>
<dbReference type="PANTHER" id="PTHR46300">
    <property type="entry name" value="P450, PUTATIVE (EUROFUNG)-RELATED-RELATED"/>
    <property type="match status" value="1"/>
</dbReference>
<dbReference type="GO" id="GO:0016705">
    <property type="term" value="F:oxidoreductase activity, acting on paired donors, with incorporation or reduction of molecular oxygen"/>
    <property type="evidence" value="ECO:0007669"/>
    <property type="project" value="InterPro"/>
</dbReference>
<keyword evidence="5 9" id="KW-0479">Metal-binding</keyword>
<dbReference type="InterPro" id="IPR002401">
    <property type="entry name" value="Cyt_P450_E_grp-I"/>
</dbReference>
<gene>
    <name evidence="11" type="ORF">BOTBODRAFT_39161</name>
</gene>
<dbReference type="AlphaFoldDB" id="A0A067LUL4"/>
<comment type="similarity">
    <text evidence="3">Belongs to the cytochrome P450 family.</text>
</comment>
<keyword evidence="7 9" id="KW-0408">Iron</keyword>
<proteinExistence type="inferred from homology"/>
<accession>A0A067LUL4</accession>
<keyword evidence="6" id="KW-0560">Oxidoreductase</keyword>
<evidence type="ECO:0000256" key="9">
    <source>
        <dbReference type="PIRSR" id="PIRSR602401-1"/>
    </source>
</evidence>
<dbReference type="GO" id="GO:0004497">
    <property type="term" value="F:monooxygenase activity"/>
    <property type="evidence" value="ECO:0007669"/>
    <property type="project" value="UniProtKB-KW"/>
</dbReference>
<keyword evidence="10" id="KW-0732">Signal</keyword>
<evidence type="ECO:0000256" key="7">
    <source>
        <dbReference type="ARBA" id="ARBA00023004"/>
    </source>
</evidence>
<dbReference type="STRING" id="930990.A0A067LUL4"/>
<evidence type="ECO:0000256" key="2">
    <source>
        <dbReference type="ARBA" id="ARBA00005179"/>
    </source>
</evidence>
<dbReference type="Gene3D" id="1.10.630.10">
    <property type="entry name" value="Cytochrome P450"/>
    <property type="match status" value="1"/>
</dbReference>
<keyword evidence="12" id="KW-1185">Reference proteome</keyword>
<evidence type="ECO:0008006" key="13">
    <source>
        <dbReference type="Google" id="ProtNLM"/>
    </source>
</evidence>
<keyword evidence="8" id="KW-0503">Monooxygenase</keyword>
<evidence type="ECO:0000256" key="4">
    <source>
        <dbReference type="ARBA" id="ARBA00022617"/>
    </source>
</evidence>
<dbReference type="SUPFAM" id="SSF48264">
    <property type="entry name" value="Cytochrome P450"/>
    <property type="match status" value="1"/>
</dbReference>
<keyword evidence="4 9" id="KW-0349">Heme</keyword>
<dbReference type="InParanoid" id="A0A067LUL4"/>
<organism evidence="11 12">
    <name type="scientific">Botryobasidium botryosum (strain FD-172 SS1)</name>
    <dbReference type="NCBI Taxonomy" id="930990"/>
    <lineage>
        <taxon>Eukaryota</taxon>
        <taxon>Fungi</taxon>
        <taxon>Dikarya</taxon>
        <taxon>Basidiomycota</taxon>
        <taxon>Agaricomycotina</taxon>
        <taxon>Agaricomycetes</taxon>
        <taxon>Cantharellales</taxon>
        <taxon>Botryobasidiaceae</taxon>
        <taxon>Botryobasidium</taxon>
    </lineage>
</organism>
<evidence type="ECO:0000256" key="6">
    <source>
        <dbReference type="ARBA" id="ARBA00023002"/>
    </source>
</evidence>
<evidence type="ECO:0000256" key="1">
    <source>
        <dbReference type="ARBA" id="ARBA00001971"/>
    </source>
</evidence>
<dbReference type="EMBL" id="KL198117">
    <property type="protein sequence ID" value="KDQ07018.1"/>
    <property type="molecule type" value="Genomic_DNA"/>
</dbReference>
<dbReference type="HOGENOM" id="CLU_001570_2_3_1"/>
<dbReference type="GO" id="GO:0020037">
    <property type="term" value="F:heme binding"/>
    <property type="evidence" value="ECO:0007669"/>
    <property type="project" value="InterPro"/>
</dbReference>
<feature type="chain" id="PRO_5001640774" description="Cytochrome P450" evidence="10">
    <location>
        <begin position="18"/>
        <end position="503"/>
    </location>
</feature>
<dbReference type="InterPro" id="IPR050364">
    <property type="entry name" value="Cytochrome_P450_fung"/>
</dbReference>